<accession>A0AAW0XVL4</accession>
<dbReference type="PANTHER" id="PTHR13318">
    <property type="entry name" value="PARTNER OF PAIRED, ISOFORM B-RELATED"/>
    <property type="match status" value="1"/>
</dbReference>
<dbReference type="Pfam" id="PF25372">
    <property type="entry name" value="DUF7885"/>
    <property type="match status" value="2"/>
</dbReference>
<dbReference type="Pfam" id="PF12937">
    <property type="entry name" value="F-box-like"/>
    <property type="match status" value="1"/>
</dbReference>
<feature type="non-terminal residue" evidence="13">
    <location>
        <position position="1"/>
    </location>
</feature>
<feature type="compositionally biased region" description="Low complexity" evidence="11">
    <location>
        <begin position="191"/>
        <end position="203"/>
    </location>
</feature>
<dbReference type="SMART" id="SM00256">
    <property type="entry name" value="FBOX"/>
    <property type="match status" value="1"/>
</dbReference>
<dbReference type="Gene3D" id="3.80.10.10">
    <property type="entry name" value="Ribonuclease Inhibitor"/>
    <property type="match status" value="2"/>
</dbReference>
<feature type="compositionally biased region" description="Pro residues" evidence="11">
    <location>
        <begin position="83"/>
        <end position="98"/>
    </location>
</feature>
<gene>
    <name evidence="13" type="ORF">OTU49_001118</name>
</gene>
<evidence type="ECO:0000313" key="14">
    <source>
        <dbReference type="Proteomes" id="UP001445076"/>
    </source>
</evidence>
<dbReference type="Gene3D" id="1.20.1280.50">
    <property type="match status" value="1"/>
</dbReference>
<comment type="subcellular location">
    <subcellularLocation>
        <location evidence="1">Cytoplasm</location>
        <location evidence="1">Cytoskeleton</location>
        <location evidence="1">Microtubule organizing center</location>
        <location evidence="1">Centrosome</location>
    </subcellularLocation>
</comment>
<dbReference type="CDD" id="cd22120">
    <property type="entry name" value="F-box_FBXL7"/>
    <property type="match status" value="1"/>
</dbReference>
<evidence type="ECO:0000256" key="9">
    <source>
        <dbReference type="ARBA" id="ARBA00070271"/>
    </source>
</evidence>
<dbReference type="PROSITE" id="PS50181">
    <property type="entry name" value="FBOX"/>
    <property type="match status" value="1"/>
</dbReference>
<keyword evidence="3" id="KW-0963">Cytoplasm</keyword>
<dbReference type="InterPro" id="IPR001810">
    <property type="entry name" value="F-box_dom"/>
</dbReference>
<evidence type="ECO:0000256" key="7">
    <source>
        <dbReference type="ARBA" id="ARBA00023212"/>
    </source>
</evidence>
<name>A0AAW0XVL4_CHEQU</name>
<dbReference type="InterPro" id="IPR006553">
    <property type="entry name" value="Leu-rich_rpt_Cys-con_subtyp"/>
</dbReference>
<keyword evidence="14" id="KW-1185">Reference proteome</keyword>
<proteinExistence type="inferred from homology"/>
<dbReference type="EMBL" id="JARKIK010000024">
    <property type="protein sequence ID" value="KAK8743517.1"/>
    <property type="molecule type" value="Genomic_DNA"/>
</dbReference>
<comment type="caution">
    <text evidence="13">The sequence shown here is derived from an EMBL/GenBank/DDBJ whole genome shotgun (WGS) entry which is preliminary data.</text>
</comment>
<evidence type="ECO:0000256" key="6">
    <source>
        <dbReference type="ARBA" id="ARBA00022786"/>
    </source>
</evidence>
<feature type="compositionally biased region" description="Low complexity" evidence="11">
    <location>
        <begin position="72"/>
        <end position="82"/>
    </location>
</feature>
<keyword evidence="5" id="KW-0677">Repeat</keyword>
<evidence type="ECO:0000256" key="8">
    <source>
        <dbReference type="ARBA" id="ARBA00061191"/>
    </source>
</evidence>
<dbReference type="GO" id="GO:0031146">
    <property type="term" value="P:SCF-dependent proteasomal ubiquitin-dependent protein catabolic process"/>
    <property type="evidence" value="ECO:0007669"/>
    <property type="project" value="TreeGrafter"/>
</dbReference>
<protein>
    <recommendedName>
        <fullName evidence="9">F-box/LRR-repeat protein 7</fullName>
    </recommendedName>
    <alternativeName>
        <fullName evidence="10">F-box and leucine-rich repeat protein 7</fullName>
    </alternativeName>
</protein>
<evidence type="ECO:0000259" key="12">
    <source>
        <dbReference type="PROSITE" id="PS50181"/>
    </source>
</evidence>
<dbReference type="Proteomes" id="UP001445076">
    <property type="component" value="Unassembled WGS sequence"/>
</dbReference>
<dbReference type="InterPro" id="IPR036047">
    <property type="entry name" value="F-box-like_dom_sf"/>
</dbReference>
<feature type="region of interest" description="Disordered" evidence="11">
    <location>
        <begin position="62"/>
        <end position="107"/>
    </location>
</feature>
<dbReference type="AlphaFoldDB" id="A0AAW0XVL4"/>
<dbReference type="PANTHER" id="PTHR13318:SF50">
    <property type="entry name" value="F-BOX_LRR-REPEAT PROTEIN 7"/>
    <property type="match status" value="1"/>
</dbReference>
<evidence type="ECO:0000256" key="3">
    <source>
        <dbReference type="ARBA" id="ARBA00022490"/>
    </source>
</evidence>
<dbReference type="SMART" id="SM00367">
    <property type="entry name" value="LRR_CC"/>
    <property type="match status" value="10"/>
</dbReference>
<dbReference type="SUPFAM" id="SSF81383">
    <property type="entry name" value="F-box domain"/>
    <property type="match status" value="1"/>
</dbReference>
<evidence type="ECO:0000313" key="13">
    <source>
        <dbReference type="EMBL" id="KAK8743517.1"/>
    </source>
</evidence>
<evidence type="ECO:0000256" key="4">
    <source>
        <dbReference type="ARBA" id="ARBA00022614"/>
    </source>
</evidence>
<feature type="region of interest" description="Disordered" evidence="11">
    <location>
        <begin position="122"/>
        <end position="224"/>
    </location>
</feature>
<feature type="domain" description="F-box" evidence="12">
    <location>
        <begin position="242"/>
        <end position="288"/>
    </location>
</feature>
<dbReference type="GO" id="GO:0005813">
    <property type="term" value="C:centrosome"/>
    <property type="evidence" value="ECO:0007669"/>
    <property type="project" value="UniProtKB-SubCell"/>
</dbReference>
<feature type="compositionally biased region" description="Low complexity" evidence="11">
    <location>
        <begin position="211"/>
        <end position="224"/>
    </location>
</feature>
<comment type="similarity">
    <text evidence="8">Belongs to the FBXL7 family.</text>
</comment>
<dbReference type="FunFam" id="1.20.1280.50:FF:000018">
    <property type="entry name" value="F-box/LRR-repeat protein 7 isoform X2"/>
    <property type="match status" value="1"/>
</dbReference>
<dbReference type="InterPro" id="IPR057207">
    <property type="entry name" value="FBXL15_LRR"/>
</dbReference>
<evidence type="ECO:0000256" key="2">
    <source>
        <dbReference type="ARBA" id="ARBA00004906"/>
    </source>
</evidence>
<feature type="compositionally biased region" description="Basic and acidic residues" evidence="11">
    <location>
        <begin position="148"/>
        <end position="173"/>
    </location>
</feature>
<evidence type="ECO:0000256" key="10">
    <source>
        <dbReference type="ARBA" id="ARBA00077966"/>
    </source>
</evidence>
<keyword evidence="7" id="KW-0206">Cytoskeleton</keyword>
<comment type="pathway">
    <text evidence="2">Protein modification; protein ubiquitination.</text>
</comment>
<dbReference type="InterPro" id="IPR032675">
    <property type="entry name" value="LRR_dom_sf"/>
</dbReference>
<dbReference type="SUPFAM" id="SSF52047">
    <property type="entry name" value="RNI-like"/>
    <property type="match status" value="1"/>
</dbReference>
<evidence type="ECO:0000256" key="11">
    <source>
        <dbReference type="SAM" id="MobiDB-lite"/>
    </source>
</evidence>
<dbReference type="FunFam" id="3.80.10.10:FF:000122">
    <property type="entry name" value="F-box/LRR-repeat protein 7 isoform X1"/>
    <property type="match status" value="1"/>
</dbReference>
<organism evidence="13 14">
    <name type="scientific">Cherax quadricarinatus</name>
    <name type="common">Australian red claw crayfish</name>
    <dbReference type="NCBI Taxonomy" id="27406"/>
    <lineage>
        <taxon>Eukaryota</taxon>
        <taxon>Metazoa</taxon>
        <taxon>Ecdysozoa</taxon>
        <taxon>Arthropoda</taxon>
        <taxon>Crustacea</taxon>
        <taxon>Multicrustacea</taxon>
        <taxon>Malacostraca</taxon>
        <taxon>Eumalacostraca</taxon>
        <taxon>Eucarida</taxon>
        <taxon>Decapoda</taxon>
        <taxon>Pleocyemata</taxon>
        <taxon>Astacidea</taxon>
        <taxon>Parastacoidea</taxon>
        <taxon>Parastacidae</taxon>
        <taxon>Cherax</taxon>
    </lineage>
</organism>
<keyword evidence="4" id="KW-0433">Leucine-rich repeat</keyword>
<sequence>VNMFRDRGTKLRIRPKLCTPTVSGKTVVLGCDMCESGYETERTLTVCRCGYSWKKRIYVSEGGREDEDSEGVGEAPPTCHPATDPPPPPPFSPPPPRPQAMEGRPAAATKLGRMSPSVYVGGGTLGRVSPGHDLGYHTLVTRQTPTPTRDRTTPTRDRTTPTRDRTTPTRDRTTPSPWSDVRASPFPALDLSALSSCPRSSPRPQLPQVPPQQQQTTPQQQQQLESTDQLLATYKGKRVARSSPFDKLSDELVVRILSFLPTNAVCQCARVCRRWYVLAWDPRLWSTITLASEAIHADRAIKQITRLLARDSGGCVHVEKVILNSCSRLSDRGLSLIGRRCPELRHLEIKGCINVTNIGIFELVTQCVNLEHLDVTGCHQITCIHLTQQGTVEPEPMHSRQLYLQYLDMTDCYALEDQGLKVIVKNCPQLLHLYLRRCINITDTGVKHMASYCLMLREVSVSDCVQITDFGMYELAKLGPNLRYLSVAKCDQISDAGIKQIARHCYKLRYLNVRGCEAVSDDSMEMVARSCPRLRALDIGKCDVTDNGMKLISEHCPNLKKLSVKSCDMITDRGVQYIAYYCRGLQQLNIQDCQVTIEGYRTVKKYCRRCIIEHTNPGFF</sequence>
<keyword evidence="6" id="KW-0833">Ubl conjugation pathway</keyword>
<evidence type="ECO:0000256" key="1">
    <source>
        <dbReference type="ARBA" id="ARBA00004300"/>
    </source>
</evidence>
<reference evidence="13 14" key="1">
    <citation type="journal article" date="2024" name="BMC Genomics">
        <title>Genome assembly of redclaw crayfish (Cherax quadricarinatus) provides insights into its immune adaptation and hypoxia tolerance.</title>
        <authorList>
            <person name="Liu Z."/>
            <person name="Zheng J."/>
            <person name="Li H."/>
            <person name="Fang K."/>
            <person name="Wang S."/>
            <person name="He J."/>
            <person name="Zhou D."/>
            <person name="Weng S."/>
            <person name="Chi M."/>
            <person name="Gu Z."/>
            <person name="He J."/>
            <person name="Li F."/>
            <person name="Wang M."/>
        </authorList>
    </citation>
    <scope>NUCLEOTIDE SEQUENCE [LARGE SCALE GENOMIC DNA]</scope>
    <source>
        <strain evidence="13">ZL_2023a</strain>
    </source>
</reference>
<dbReference type="GO" id="GO:0019005">
    <property type="term" value="C:SCF ubiquitin ligase complex"/>
    <property type="evidence" value="ECO:0007669"/>
    <property type="project" value="TreeGrafter"/>
</dbReference>
<evidence type="ECO:0000256" key="5">
    <source>
        <dbReference type="ARBA" id="ARBA00022737"/>
    </source>
</evidence>